<evidence type="ECO:0000313" key="2">
    <source>
        <dbReference type="EMBL" id="THV06322.1"/>
    </source>
</evidence>
<accession>A0A4S8MTI9</accession>
<dbReference type="PANTHER" id="PTHR35043:SF7">
    <property type="entry name" value="TRANSCRIPTION FACTOR DOMAIN-CONTAINING PROTEIN"/>
    <property type="match status" value="1"/>
</dbReference>
<dbReference type="PANTHER" id="PTHR35043">
    <property type="entry name" value="TRANSCRIPTION FACTOR DOMAIN-CONTAINING PROTEIN"/>
    <property type="match status" value="1"/>
</dbReference>
<keyword evidence="3" id="KW-1185">Reference proteome</keyword>
<keyword evidence="1" id="KW-1133">Transmembrane helix</keyword>
<feature type="transmembrane region" description="Helical" evidence="1">
    <location>
        <begin position="73"/>
        <end position="91"/>
    </location>
</feature>
<organism evidence="2 3">
    <name type="scientific">Dendrothele bispora (strain CBS 962.96)</name>
    <dbReference type="NCBI Taxonomy" id="1314807"/>
    <lineage>
        <taxon>Eukaryota</taxon>
        <taxon>Fungi</taxon>
        <taxon>Dikarya</taxon>
        <taxon>Basidiomycota</taxon>
        <taxon>Agaricomycotina</taxon>
        <taxon>Agaricomycetes</taxon>
        <taxon>Agaricomycetidae</taxon>
        <taxon>Agaricales</taxon>
        <taxon>Agaricales incertae sedis</taxon>
        <taxon>Dendrothele</taxon>
    </lineage>
</organism>
<feature type="transmembrane region" description="Helical" evidence="1">
    <location>
        <begin position="196"/>
        <end position="215"/>
    </location>
</feature>
<protein>
    <submittedName>
        <fullName evidence="2">Uncharacterized protein</fullName>
    </submittedName>
</protein>
<dbReference type="EMBL" id="ML179043">
    <property type="protein sequence ID" value="THV06322.1"/>
    <property type="molecule type" value="Genomic_DNA"/>
</dbReference>
<evidence type="ECO:0000313" key="3">
    <source>
        <dbReference type="Proteomes" id="UP000297245"/>
    </source>
</evidence>
<feature type="transmembrane region" description="Helical" evidence="1">
    <location>
        <begin position="34"/>
        <end position="52"/>
    </location>
</feature>
<dbReference type="OrthoDB" id="9451547at2759"/>
<proteinExistence type="predicted"/>
<gene>
    <name evidence="2" type="ORF">K435DRAFT_645353</name>
</gene>
<feature type="non-terminal residue" evidence="2">
    <location>
        <position position="221"/>
    </location>
</feature>
<sequence length="221" mass="24743">MLLAQPLLSAILNDSSVASTNATSQCNDIDNCRTTSAILNSCFSVVFACTWVSMHPNIPRNFVNGPVVTLRNILLMFLALFTPELVILWAVKQWLAAGRISEKEYGWSKTQCFFVVMGGFALFEDGKFLETIVESNDWTLNEKEIAHKGIISITQDKIMEKSTGDSLSKIIVVGQTTWFIVQVIARGIEGFAITKLEMSTLAFAALNFVTYFLWWDKPQRV</sequence>
<feature type="transmembrane region" description="Helical" evidence="1">
    <location>
        <begin position="166"/>
        <end position="184"/>
    </location>
</feature>
<evidence type="ECO:0000256" key="1">
    <source>
        <dbReference type="SAM" id="Phobius"/>
    </source>
</evidence>
<dbReference type="Proteomes" id="UP000297245">
    <property type="component" value="Unassembled WGS sequence"/>
</dbReference>
<keyword evidence="1" id="KW-0472">Membrane</keyword>
<name>A0A4S8MTI9_DENBC</name>
<dbReference type="AlphaFoldDB" id="A0A4S8MTI9"/>
<reference evidence="2 3" key="1">
    <citation type="journal article" date="2019" name="Nat. Ecol. Evol.">
        <title>Megaphylogeny resolves global patterns of mushroom evolution.</title>
        <authorList>
            <person name="Varga T."/>
            <person name="Krizsan K."/>
            <person name="Foldi C."/>
            <person name="Dima B."/>
            <person name="Sanchez-Garcia M."/>
            <person name="Sanchez-Ramirez S."/>
            <person name="Szollosi G.J."/>
            <person name="Szarkandi J.G."/>
            <person name="Papp V."/>
            <person name="Albert L."/>
            <person name="Andreopoulos W."/>
            <person name="Angelini C."/>
            <person name="Antonin V."/>
            <person name="Barry K.W."/>
            <person name="Bougher N.L."/>
            <person name="Buchanan P."/>
            <person name="Buyck B."/>
            <person name="Bense V."/>
            <person name="Catcheside P."/>
            <person name="Chovatia M."/>
            <person name="Cooper J."/>
            <person name="Damon W."/>
            <person name="Desjardin D."/>
            <person name="Finy P."/>
            <person name="Geml J."/>
            <person name="Haridas S."/>
            <person name="Hughes K."/>
            <person name="Justo A."/>
            <person name="Karasinski D."/>
            <person name="Kautmanova I."/>
            <person name="Kiss B."/>
            <person name="Kocsube S."/>
            <person name="Kotiranta H."/>
            <person name="LaButti K.M."/>
            <person name="Lechner B.E."/>
            <person name="Liimatainen K."/>
            <person name="Lipzen A."/>
            <person name="Lukacs Z."/>
            <person name="Mihaltcheva S."/>
            <person name="Morgado L.N."/>
            <person name="Niskanen T."/>
            <person name="Noordeloos M.E."/>
            <person name="Ohm R.A."/>
            <person name="Ortiz-Santana B."/>
            <person name="Ovrebo C."/>
            <person name="Racz N."/>
            <person name="Riley R."/>
            <person name="Savchenko A."/>
            <person name="Shiryaev A."/>
            <person name="Soop K."/>
            <person name="Spirin V."/>
            <person name="Szebenyi C."/>
            <person name="Tomsovsky M."/>
            <person name="Tulloss R.E."/>
            <person name="Uehling J."/>
            <person name="Grigoriev I.V."/>
            <person name="Vagvolgyi C."/>
            <person name="Papp T."/>
            <person name="Martin F.M."/>
            <person name="Miettinen O."/>
            <person name="Hibbett D.S."/>
            <person name="Nagy L.G."/>
        </authorList>
    </citation>
    <scope>NUCLEOTIDE SEQUENCE [LARGE SCALE GENOMIC DNA]</scope>
    <source>
        <strain evidence="2 3">CBS 962.96</strain>
    </source>
</reference>
<keyword evidence="1" id="KW-0812">Transmembrane</keyword>